<proteinExistence type="predicted"/>
<gene>
    <name evidence="2" type="ORF">V5O48_018048</name>
</gene>
<evidence type="ECO:0000256" key="1">
    <source>
        <dbReference type="SAM" id="MobiDB-lite"/>
    </source>
</evidence>
<evidence type="ECO:0000313" key="2">
    <source>
        <dbReference type="EMBL" id="KAL0564009.1"/>
    </source>
</evidence>
<keyword evidence="3" id="KW-1185">Reference proteome</keyword>
<feature type="region of interest" description="Disordered" evidence="1">
    <location>
        <begin position="45"/>
        <end position="76"/>
    </location>
</feature>
<evidence type="ECO:0000313" key="3">
    <source>
        <dbReference type="Proteomes" id="UP001465976"/>
    </source>
</evidence>
<organism evidence="2 3">
    <name type="scientific">Marasmius crinis-equi</name>
    <dbReference type="NCBI Taxonomy" id="585013"/>
    <lineage>
        <taxon>Eukaryota</taxon>
        <taxon>Fungi</taxon>
        <taxon>Dikarya</taxon>
        <taxon>Basidiomycota</taxon>
        <taxon>Agaricomycotina</taxon>
        <taxon>Agaricomycetes</taxon>
        <taxon>Agaricomycetidae</taxon>
        <taxon>Agaricales</taxon>
        <taxon>Marasmiineae</taxon>
        <taxon>Marasmiaceae</taxon>
        <taxon>Marasmius</taxon>
    </lineage>
</organism>
<sequence>MSDLVEEHRSLQPFVTQGLDYTRIHISNRRPLHQIEGFSLLRHVSSRPSNRHAKHPPHCTLDLRTAPNSNPSPKLD</sequence>
<feature type="compositionally biased region" description="Polar residues" evidence="1">
    <location>
        <begin position="66"/>
        <end position="76"/>
    </location>
</feature>
<dbReference type="Proteomes" id="UP001465976">
    <property type="component" value="Unassembled WGS sequence"/>
</dbReference>
<dbReference type="EMBL" id="JBAHYK010003054">
    <property type="protein sequence ID" value="KAL0564009.1"/>
    <property type="molecule type" value="Genomic_DNA"/>
</dbReference>
<reference evidence="2 3" key="1">
    <citation type="submission" date="2024-02" db="EMBL/GenBank/DDBJ databases">
        <title>A draft genome for the cacao thread blight pathogen Marasmius crinis-equi.</title>
        <authorList>
            <person name="Cohen S.P."/>
            <person name="Baruah I.K."/>
            <person name="Amoako-Attah I."/>
            <person name="Bukari Y."/>
            <person name="Meinhardt L.W."/>
            <person name="Bailey B.A."/>
        </authorList>
    </citation>
    <scope>NUCLEOTIDE SEQUENCE [LARGE SCALE GENOMIC DNA]</scope>
    <source>
        <strain evidence="2 3">GH-76</strain>
    </source>
</reference>
<protein>
    <submittedName>
        <fullName evidence="2">Uncharacterized protein</fullName>
    </submittedName>
</protein>
<comment type="caution">
    <text evidence="2">The sequence shown here is derived from an EMBL/GenBank/DDBJ whole genome shotgun (WGS) entry which is preliminary data.</text>
</comment>
<name>A0ABR3EM85_9AGAR</name>
<accession>A0ABR3EM85</accession>